<evidence type="ECO:0000313" key="1">
    <source>
        <dbReference type="Proteomes" id="UP000095283"/>
    </source>
</evidence>
<sequence>MSAPPYPNQAIPSHQSYAPHYGQSAYNQYPFTQQANYPYQPQQPYGTMLRIFDVFSNFIVIGFCSEMSDKSLPCYISLYIDGSCFSGQRSSVLRTPSPSPFITARSPFLPTSQRSTFDIVIASLVS</sequence>
<reference evidence="2" key="1">
    <citation type="submission" date="2016-11" db="UniProtKB">
        <authorList>
            <consortium name="WormBaseParasite"/>
        </authorList>
    </citation>
    <scope>IDENTIFICATION</scope>
</reference>
<accession>A0A1I7WUG7</accession>
<keyword evidence="1" id="KW-1185">Reference proteome</keyword>
<dbReference type="Proteomes" id="UP000095283">
    <property type="component" value="Unplaced"/>
</dbReference>
<dbReference type="WBParaSite" id="Hba_08774">
    <property type="protein sequence ID" value="Hba_08774"/>
    <property type="gene ID" value="Hba_08774"/>
</dbReference>
<name>A0A1I7WUG7_HETBA</name>
<dbReference type="AlphaFoldDB" id="A0A1I7WUG7"/>
<evidence type="ECO:0000313" key="2">
    <source>
        <dbReference type="WBParaSite" id="Hba_08774"/>
    </source>
</evidence>
<proteinExistence type="predicted"/>
<protein>
    <submittedName>
        <fullName evidence="2">Uncharacterized protein</fullName>
    </submittedName>
</protein>
<organism evidence="1 2">
    <name type="scientific">Heterorhabditis bacteriophora</name>
    <name type="common">Entomopathogenic nematode worm</name>
    <dbReference type="NCBI Taxonomy" id="37862"/>
    <lineage>
        <taxon>Eukaryota</taxon>
        <taxon>Metazoa</taxon>
        <taxon>Ecdysozoa</taxon>
        <taxon>Nematoda</taxon>
        <taxon>Chromadorea</taxon>
        <taxon>Rhabditida</taxon>
        <taxon>Rhabditina</taxon>
        <taxon>Rhabditomorpha</taxon>
        <taxon>Strongyloidea</taxon>
        <taxon>Heterorhabditidae</taxon>
        <taxon>Heterorhabditis</taxon>
    </lineage>
</organism>